<feature type="transmembrane region" description="Helical" evidence="6">
    <location>
        <begin position="88"/>
        <end position="108"/>
    </location>
</feature>
<keyword evidence="8" id="KW-1185">Reference proteome</keyword>
<organism evidence="7 8">
    <name type="scientific">Sphingomonas cremea</name>
    <dbReference type="NCBI Taxonomy" id="2904799"/>
    <lineage>
        <taxon>Bacteria</taxon>
        <taxon>Pseudomonadati</taxon>
        <taxon>Pseudomonadota</taxon>
        <taxon>Alphaproteobacteria</taxon>
        <taxon>Sphingomonadales</taxon>
        <taxon>Sphingomonadaceae</taxon>
        <taxon>Sphingomonas</taxon>
    </lineage>
</organism>
<evidence type="ECO:0000256" key="5">
    <source>
        <dbReference type="ARBA" id="ARBA00023136"/>
    </source>
</evidence>
<dbReference type="Pfam" id="PF03073">
    <property type="entry name" value="TspO_MBR"/>
    <property type="match status" value="1"/>
</dbReference>
<comment type="subcellular location">
    <subcellularLocation>
        <location evidence="1">Membrane</location>
        <topology evidence="1">Multi-pass membrane protein</topology>
    </subcellularLocation>
</comment>
<evidence type="ECO:0000256" key="2">
    <source>
        <dbReference type="ARBA" id="ARBA00007524"/>
    </source>
</evidence>
<dbReference type="PANTHER" id="PTHR10057">
    <property type="entry name" value="PERIPHERAL-TYPE BENZODIAZEPINE RECEPTOR"/>
    <property type="match status" value="1"/>
</dbReference>
<protein>
    <submittedName>
        <fullName evidence="7">Tryptophan-rich sensory protein</fullName>
    </submittedName>
</protein>
<dbReference type="InterPro" id="IPR004307">
    <property type="entry name" value="TspO_MBR"/>
</dbReference>
<evidence type="ECO:0000256" key="1">
    <source>
        <dbReference type="ARBA" id="ARBA00004141"/>
    </source>
</evidence>
<keyword evidence="3 6" id="KW-0812">Transmembrane</keyword>
<keyword evidence="5 6" id="KW-0472">Membrane</keyword>
<feature type="transmembrane region" description="Helical" evidence="6">
    <location>
        <begin position="139"/>
        <end position="158"/>
    </location>
</feature>
<dbReference type="PIRSF" id="PIRSF005859">
    <property type="entry name" value="PBR"/>
    <property type="match status" value="1"/>
</dbReference>
<feature type="transmembrane region" description="Helical" evidence="6">
    <location>
        <begin position="12"/>
        <end position="33"/>
    </location>
</feature>
<dbReference type="EMBL" id="JAKFGM010000001">
    <property type="protein sequence ID" value="MCF2514403.1"/>
    <property type="molecule type" value="Genomic_DNA"/>
</dbReference>
<name>A0A9X1TXS4_9SPHN</name>
<sequence>MAAQVKGGRSPWKMALITVPAIVIIGSLMGYLSNSGFENGWYAILQKPSFQPPAWMFGVVWTILYTLLGLALAIILQEPPSKQRRDALWLFGGQLALNFAWSPIFFGLHMIDVAFLTVVVMLIMAIATASLFRRLKPVAGWLMLPYLLWLCLASALNYETGRLNPSADAAPLGITGVRS</sequence>
<dbReference type="Proteomes" id="UP001139410">
    <property type="component" value="Unassembled WGS sequence"/>
</dbReference>
<dbReference type="GO" id="GO:0033013">
    <property type="term" value="P:tetrapyrrole metabolic process"/>
    <property type="evidence" value="ECO:0007669"/>
    <property type="project" value="UniProtKB-ARBA"/>
</dbReference>
<feature type="transmembrane region" description="Helical" evidence="6">
    <location>
        <begin position="114"/>
        <end position="132"/>
    </location>
</feature>
<comment type="caution">
    <text evidence="7">The sequence shown here is derived from an EMBL/GenBank/DDBJ whole genome shotgun (WGS) entry which is preliminary data.</text>
</comment>
<proteinExistence type="inferred from homology"/>
<evidence type="ECO:0000313" key="8">
    <source>
        <dbReference type="Proteomes" id="UP001139410"/>
    </source>
</evidence>
<dbReference type="Gene3D" id="1.20.1260.100">
    <property type="entry name" value="TspO/MBR protein"/>
    <property type="match status" value="1"/>
</dbReference>
<feature type="transmembrane region" description="Helical" evidence="6">
    <location>
        <begin position="53"/>
        <end position="76"/>
    </location>
</feature>
<keyword evidence="4 6" id="KW-1133">Transmembrane helix</keyword>
<evidence type="ECO:0000256" key="6">
    <source>
        <dbReference type="SAM" id="Phobius"/>
    </source>
</evidence>
<gene>
    <name evidence="7" type="ORF">LVY65_04900</name>
</gene>
<accession>A0A9X1TXS4</accession>
<dbReference type="FunFam" id="1.20.1260.100:FF:000001">
    <property type="entry name" value="translocator protein 2"/>
    <property type="match status" value="1"/>
</dbReference>
<reference evidence="7" key="1">
    <citation type="submission" date="2022-01" db="EMBL/GenBank/DDBJ databases">
        <authorList>
            <person name="Jo J.-H."/>
            <person name="Im W.-T."/>
        </authorList>
    </citation>
    <scope>NUCLEOTIDE SEQUENCE</scope>
    <source>
        <strain evidence="7">G124</strain>
    </source>
</reference>
<dbReference type="InterPro" id="IPR038330">
    <property type="entry name" value="TspO/MBR-related_sf"/>
</dbReference>
<dbReference type="RefSeq" id="WP_235066867.1">
    <property type="nucleotide sequence ID" value="NZ_JAKFGM010000001.1"/>
</dbReference>
<dbReference type="PANTHER" id="PTHR10057:SF0">
    <property type="entry name" value="TRANSLOCATOR PROTEIN"/>
    <property type="match status" value="1"/>
</dbReference>
<evidence type="ECO:0000313" key="7">
    <source>
        <dbReference type="EMBL" id="MCF2514403.1"/>
    </source>
</evidence>
<dbReference type="AlphaFoldDB" id="A0A9X1TXS4"/>
<dbReference type="GO" id="GO:0016020">
    <property type="term" value="C:membrane"/>
    <property type="evidence" value="ECO:0007669"/>
    <property type="project" value="UniProtKB-SubCell"/>
</dbReference>
<evidence type="ECO:0000256" key="3">
    <source>
        <dbReference type="ARBA" id="ARBA00022692"/>
    </source>
</evidence>
<evidence type="ECO:0000256" key="4">
    <source>
        <dbReference type="ARBA" id="ARBA00022989"/>
    </source>
</evidence>
<comment type="similarity">
    <text evidence="2">Belongs to the TspO/BZRP family.</text>
</comment>
<dbReference type="CDD" id="cd15904">
    <property type="entry name" value="TSPO_MBR"/>
    <property type="match status" value="1"/>
</dbReference>